<evidence type="ECO:0000256" key="2">
    <source>
        <dbReference type="ARBA" id="ARBA00022857"/>
    </source>
</evidence>
<sequence>MVKIALAGGSGNVASEIIDVLIATKKHEITILSRKDAPVGKSEEGVGWVKANYDSVVDLAKALEGVHTLLSFVTEQDGTESPIQKRLITAAVQAGVKRFAPSEWASSTTEHLPWYAYKAEIRQYLADLNRDKKVLEYTLFQPGLFANYLTGPYKSATHLHQIESPIDFEKRRAILVEGGDDGVITLTTVQDFAAVVARAVEYEGQWPLVSGIRGTTLAIGKLIALGERLRGPFKIERVEAANFEAGTWETSWVPRIDHPSIPPEQAEYFAKIGTAGIALGISGGSFAVSDEWNRLLPEYEFTHLEPFLTGIWEGKP</sequence>
<keyword evidence="2" id="KW-0521">NADP</keyword>
<proteinExistence type="inferred from homology"/>
<evidence type="ECO:0000256" key="3">
    <source>
        <dbReference type="ARBA" id="ARBA00023002"/>
    </source>
</evidence>
<accession>A0ABR4ID70</accession>
<evidence type="ECO:0000313" key="6">
    <source>
        <dbReference type="Proteomes" id="UP001610446"/>
    </source>
</evidence>
<evidence type="ECO:0000256" key="1">
    <source>
        <dbReference type="ARBA" id="ARBA00005725"/>
    </source>
</evidence>
<reference evidence="5 6" key="1">
    <citation type="submission" date="2024-07" db="EMBL/GenBank/DDBJ databases">
        <title>Section-level genome sequencing and comparative genomics of Aspergillus sections Usti and Cavernicolus.</title>
        <authorList>
            <consortium name="Lawrence Berkeley National Laboratory"/>
            <person name="Nybo J.L."/>
            <person name="Vesth T.C."/>
            <person name="Theobald S."/>
            <person name="Frisvad J.C."/>
            <person name="Larsen T.O."/>
            <person name="Kjaerboelling I."/>
            <person name="Rothschild-Mancinelli K."/>
            <person name="Lyhne E.K."/>
            <person name="Kogle M.E."/>
            <person name="Barry K."/>
            <person name="Clum A."/>
            <person name="Na H."/>
            <person name="Ledsgaard L."/>
            <person name="Lin J."/>
            <person name="Lipzen A."/>
            <person name="Kuo A."/>
            <person name="Riley R."/>
            <person name="Mondo S."/>
            <person name="Labutti K."/>
            <person name="Haridas S."/>
            <person name="Pangalinan J."/>
            <person name="Salamov A.A."/>
            <person name="Simmons B.A."/>
            <person name="Magnuson J.K."/>
            <person name="Chen J."/>
            <person name="Drula E."/>
            <person name="Henrissat B."/>
            <person name="Wiebenga A."/>
            <person name="Lubbers R.J."/>
            <person name="Gomes A.C."/>
            <person name="Makela M.R."/>
            <person name="Stajich J."/>
            <person name="Grigoriev I.V."/>
            <person name="Mortensen U.H."/>
            <person name="De Vries R.P."/>
            <person name="Baker S.E."/>
            <person name="Andersen M.R."/>
        </authorList>
    </citation>
    <scope>NUCLEOTIDE SEQUENCE [LARGE SCALE GENOMIC DNA]</scope>
    <source>
        <strain evidence="5 6">CBS 123904</strain>
    </source>
</reference>
<dbReference type="Pfam" id="PF05368">
    <property type="entry name" value="NmrA"/>
    <property type="match status" value="1"/>
</dbReference>
<dbReference type="EMBL" id="JBFXLU010000478">
    <property type="protein sequence ID" value="KAL2825681.1"/>
    <property type="molecule type" value="Genomic_DNA"/>
</dbReference>
<protein>
    <submittedName>
        <fullName evidence="5">NmrA-like family-domain-containing protein</fullName>
    </submittedName>
</protein>
<name>A0ABR4ID70_9EURO</name>
<dbReference type="PANTHER" id="PTHR47706">
    <property type="entry name" value="NMRA-LIKE FAMILY PROTEIN"/>
    <property type="match status" value="1"/>
</dbReference>
<dbReference type="Gene3D" id="3.40.50.720">
    <property type="entry name" value="NAD(P)-binding Rossmann-like Domain"/>
    <property type="match status" value="1"/>
</dbReference>
<dbReference type="PANTHER" id="PTHR47706:SF4">
    <property type="entry name" value="NMRA-LIKE DOMAIN-CONTAINING PROTEIN"/>
    <property type="match status" value="1"/>
</dbReference>
<feature type="domain" description="NmrA-like" evidence="4">
    <location>
        <begin position="3"/>
        <end position="200"/>
    </location>
</feature>
<evidence type="ECO:0000313" key="5">
    <source>
        <dbReference type="EMBL" id="KAL2825681.1"/>
    </source>
</evidence>
<keyword evidence="3" id="KW-0560">Oxidoreductase</keyword>
<evidence type="ECO:0000259" key="4">
    <source>
        <dbReference type="Pfam" id="PF05368"/>
    </source>
</evidence>
<dbReference type="Proteomes" id="UP001610446">
    <property type="component" value="Unassembled WGS sequence"/>
</dbReference>
<dbReference type="InterPro" id="IPR051609">
    <property type="entry name" value="NmrA/Isoflavone_reductase-like"/>
</dbReference>
<dbReference type="InterPro" id="IPR036291">
    <property type="entry name" value="NAD(P)-bd_dom_sf"/>
</dbReference>
<gene>
    <name evidence="5" type="ORF">BJY01DRAFT_256200</name>
</gene>
<dbReference type="InterPro" id="IPR008030">
    <property type="entry name" value="NmrA-like"/>
</dbReference>
<keyword evidence="6" id="KW-1185">Reference proteome</keyword>
<comment type="caution">
    <text evidence="5">The sequence shown here is derived from an EMBL/GenBank/DDBJ whole genome shotgun (WGS) entry which is preliminary data.</text>
</comment>
<dbReference type="SUPFAM" id="SSF51735">
    <property type="entry name" value="NAD(P)-binding Rossmann-fold domains"/>
    <property type="match status" value="1"/>
</dbReference>
<comment type="similarity">
    <text evidence="1">Belongs to the NmrA-type oxidoreductase family. Isoflavone reductase subfamily.</text>
</comment>
<organism evidence="5 6">
    <name type="scientific">Aspergillus pseudoustus</name>
    <dbReference type="NCBI Taxonomy" id="1810923"/>
    <lineage>
        <taxon>Eukaryota</taxon>
        <taxon>Fungi</taxon>
        <taxon>Dikarya</taxon>
        <taxon>Ascomycota</taxon>
        <taxon>Pezizomycotina</taxon>
        <taxon>Eurotiomycetes</taxon>
        <taxon>Eurotiomycetidae</taxon>
        <taxon>Eurotiales</taxon>
        <taxon>Aspergillaceae</taxon>
        <taxon>Aspergillus</taxon>
        <taxon>Aspergillus subgen. Nidulantes</taxon>
    </lineage>
</organism>